<feature type="domain" description="EngB-type G" evidence="10">
    <location>
        <begin position="45"/>
        <end position="220"/>
    </location>
</feature>
<organism evidence="11">
    <name type="scientific">marine metagenome</name>
    <dbReference type="NCBI Taxonomy" id="408172"/>
    <lineage>
        <taxon>unclassified sequences</taxon>
        <taxon>metagenomes</taxon>
        <taxon>ecological metagenomes</taxon>
    </lineage>
</organism>
<dbReference type="GO" id="GO:0046872">
    <property type="term" value="F:metal ion binding"/>
    <property type="evidence" value="ECO:0007669"/>
    <property type="project" value="UniProtKB-KW"/>
</dbReference>
<evidence type="ECO:0000256" key="4">
    <source>
        <dbReference type="ARBA" id="ARBA00022723"/>
    </source>
</evidence>
<gene>
    <name evidence="11" type="ORF">METZ01_LOCUS93328</name>
</gene>
<dbReference type="PANTHER" id="PTHR11649:SF13">
    <property type="entry name" value="ENGB-TYPE G DOMAIN-CONTAINING PROTEIN"/>
    <property type="match status" value="1"/>
</dbReference>
<dbReference type="HAMAP" id="MF_00321">
    <property type="entry name" value="GTPase_EngB"/>
    <property type="match status" value="1"/>
</dbReference>
<dbReference type="SUPFAM" id="SSF52540">
    <property type="entry name" value="P-loop containing nucleoside triphosphate hydrolases"/>
    <property type="match status" value="1"/>
</dbReference>
<evidence type="ECO:0000256" key="1">
    <source>
        <dbReference type="ARBA" id="ARBA00001946"/>
    </source>
</evidence>
<dbReference type="InterPro" id="IPR030393">
    <property type="entry name" value="G_ENGB_dom"/>
</dbReference>
<evidence type="ECO:0000256" key="3">
    <source>
        <dbReference type="ARBA" id="ARBA00022618"/>
    </source>
</evidence>
<evidence type="ECO:0000256" key="2">
    <source>
        <dbReference type="ARBA" id="ARBA00009638"/>
    </source>
</evidence>
<evidence type="ECO:0000259" key="10">
    <source>
        <dbReference type="PROSITE" id="PS51706"/>
    </source>
</evidence>
<dbReference type="InterPro" id="IPR027417">
    <property type="entry name" value="P-loop_NTPase"/>
</dbReference>
<accession>A0A381VJW3</accession>
<dbReference type="InterPro" id="IPR019987">
    <property type="entry name" value="GTP-bd_ribosome_bio_YsxC"/>
</dbReference>
<dbReference type="EMBL" id="UINC01009008">
    <property type="protein sequence ID" value="SVA40474.1"/>
    <property type="molecule type" value="Genomic_DNA"/>
</dbReference>
<proteinExistence type="inferred from homology"/>
<dbReference type="AlphaFoldDB" id="A0A381VJW3"/>
<keyword evidence="8" id="KW-0717">Septation</keyword>
<dbReference type="GO" id="GO:0000917">
    <property type="term" value="P:division septum assembly"/>
    <property type="evidence" value="ECO:0007669"/>
    <property type="project" value="UniProtKB-KW"/>
</dbReference>
<keyword evidence="9" id="KW-0131">Cell cycle</keyword>
<evidence type="ECO:0000256" key="8">
    <source>
        <dbReference type="ARBA" id="ARBA00023210"/>
    </source>
</evidence>
<keyword evidence="7" id="KW-0342">GTP-binding</keyword>
<dbReference type="GO" id="GO:0005829">
    <property type="term" value="C:cytosol"/>
    <property type="evidence" value="ECO:0007669"/>
    <property type="project" value="TreeGrafter"/>
</dbReference>
<dbReference type="GO" id="GO:0005525">
    <property type="term" value="F:GTP binding"/>
    <property type="evidence" value="ECO:0007669"/>
    <property type="project" value="UniProtKB-KW"/>
</dbReference>
<keyword evidence="5" id="KW-0547">Nucleotide-binding</keyword>
<name>A0A381VJW3_9ZZZZ</name>
<comment type="similarity">
    <text evidence="2">Belongs to the TRAFAC class TrmE-Era-EngA-EngB-Septin-like GTPase superfamily. EngB GTPase family.</text>
</comment>
<evidence type="ECO:0000256" key="6">
    <source>
        <dbReference type="ARBA" id="ARBA00022842"/>
    </source>
</evidence>
<protein>
    <recommendedName>
        <fullName evidence="10">EngB-type G domain-containing protein</fullName>
    </recommendedName>
</protein>
<keyword evidence="3" id="KW-0132">Cell division</keyword>
<dbReference type="CDD" id="cd01876">
    <property type="entry name" value="YihA_EngB"/>
    <property type="match status" value="1"/>
</dbReference>
<dbReference type="PANTHER" id="PTHR11649">
    <property type="entry name" value="MSS1/TRME-RELATED GTP-BINDING PROTEIN"/>
    <property type="match status" value="1"/>
</dbReference>
<dbReference type="Pfam" id="PF01926">
    <property type="entry name" value="MMR_HSR1"/>
    <property type="match status" value="1"/>
</dbReference>
<dbReference type="NCBIfam" id="TIGR03598">
    <property type="entry name" value="GTPase_YsxC"/>
    <property type="match status" value="1"/>
</dbReference>
<reference evidence="11" key="1">
    <citation type="submission" date="2018-05" db="EMBL/GenBank/DDBJ databases">
        <authorList>
            <person name="Lanie J.A."/>
            <person name="Ng W.-L."/>
            <person name="Kazmierczak K.M."/>
            <person name="Andrzejewski T.M."/>
            <person name="Davidsen T.M."/>
            <person name="Wayne K.J."/>
            <person name="Tettelin H."/>
            <person name="Glass J.I."/>
            <person name="Rusch D."/>
            <person name="Podicherti R."/>
            <person name="Tsui H.-C.T."/>
            <person name="Winkler M.E."/>
        </authorList>
    </citation>
    <scope>NUCLEOTIDE SEQUENCE</scope>
</reference>
<evidence type="ECO:0000256" key="9">
    <source>
        <dbReference type="ARBA" id="ARBA00023306"/>
    </source>
</evidence>
<sequence>MVNPANFSSFNEKEYPAIEDGRILFAQECTFLVGATSIEAMPLSELNEVAFAGRSNVGKSSLINSLTGRKTLARISNTPGRTQQINFFDLGERLMLTDLPGYGYAKASKSLVQQWNKLIRLYLKGRTQLRRVCLLIDSRHGLKETDKNTMQLLDEAAVSYQVVLTKCDKTKESLLLKLIERTNIDLSRHVAAHPEIMVTSSIKRLGISQLRAELAALAIKSKVR</sequence>
<keyword evidence="4" id="KW-0479">Metal-binding</keyword>
<comment type="cofactor">
    <cofactor evidence="1">
        <name>Mg(2+)</name>
        <dbReference type="ChEBI" id="CHEBI:18420"/>
    </cofactor>
</comment>
<dbReference type="Gene3D" id="3.40.50.300">
    <property type="entry name" value="P-loop containing nucleotide triphosphate hydrolases"/>
    <property type="match status" value="1"/>
</dbReference>
<dbReference type="InterPro" id="IPR006073">
    <property type="entry name" value="GTP-bd"/>
</dbReference>
<evidence type="ECO:0000313" key="11">
    <source>
        <dbReference type="EMBL" id="SVA40474.1"/>
    </source>
</evidence>
<keyword evidence="6" id="KW-0460">Magnesium</keyword>
<dbReference type="PROSITE" id="PS51706">
    <property type="entry name" value="G_ENGB"/>
    <property type="match status" value="1"/>
</dbReference>
<evidence type="ECO:0000256" key="5">
    <source>
        <dbReference type="ARBA" id="ARBA00022741"/>
    </source>
</evidence>
<evidence type="ECO:0000256" key="7">
    <source>
        <dbReference type="ARBA" id="ARBA00023134"/>
    </source>
</evidence>